<dbReference type="PANTHER" id="PTHR41299:SF1">
    <property type="entry name" value="THIAMINE PYROPHOSPHOKINASE"/>
    <property type="match status" value="1"/>
</dbReference>
<dbReference type="RefSeq" id="WP_114512356.1">
    <property type="nucleotide sequence ID" value="NZ_QPMK01000017.1"/>
</dbReference>
<sequence length="229" mass="23697">MEIPIVHSSGPILLVGGALDKPEAILPWLGMVNAIVAADGGADAVVAAGVQPDAVIGDMDSVSAVARSVIPDARMHPITEQDSTDFDKALRHVSAPLVIGLGFLGARVDHELAAMTVLARHADRRCILLGSEDLVMLCPPRLALNLPAGTRVSLFPLGPVTGRSTGLRWPLDGLEFAPALRGGTSNEAVGGPVEIATDQPLMLLILPLSCLGPVRSALASQPASWPARA</sequence>
<dbReference type="InterPro" id="IPR007371">
    <property type="entry name" value="TPK_catalytic"/>
</dbReference>
<dbReference type="Gene3D" id="3.40.50.10240">
    <property type="entry name" value="Thiamin pyrophosphokinase, catalytic domain"/>
    <property type="match status" value="1"/>
</dbReference>
<evidence type="ECO:0000256" key="3">
    <source>
        <dbReference type="ARBA" id="ARBA00022777"/>
    </source>
</evidence>
<dbReference type="CDD" id="cd07995">
    <property type="entry name" value="TPK"/>
    <property type="match status" value="1"/>
</dbReference>
<proteinExistence type="predicted"/>
<dbReference type="NCBIfam" id="TIGR01378">
    <property type="entry name" value="thi_PPkinase"/>
    <property type="match status" value="1"/>
</dbReference>
<dbReference type="SUPFAM" id="SSF63999">
    <property type="entry name" value="Thiamin pyrophosphokinase, catalytic domain"/>
    <property type="match status" value="1"/>
</dbReference>
<protein>
    <recommendedName>
        <fullName evidence="5">Thiamine diphosphokinase</fullName>
        <ecNumber evidence="5">2.7.6.2</ecNumber>
    </recommendedName>
</protein>
<comment type="caution">
    <text evidence="7">The sequence shown here is derived from an EMBL/GenBank/DDBJ whole genome shotgun (WGS) entry which is preliminary data.</text>
</comment>
<dbReference type="AlphaFoldDB" id="A0A369THL4"/>
<dbReference type="SMART" id="SM00983">
    <property type="entry name" value="TPK_B1_binding"/>
    <property type="match status" value="1"/>
</dbReference>
<name>A0A369THL4_9RHOB</name>
<dbReference type="GO" id="GO:0016301">
    <property type="term" value="F:kinase activity"/>
    <property type="evidence" value="ECO:0007669"/>
    <property type="project" value="UniProtKB-KW"/>
</dbReference>
<dbReference type="GO" id="GO:0009229">
    <property type="term" value="P:thiamine diphosphate biosynthetic process"/>
    <property type="evidence" value="ECO:0007669"/>
    <property type="project" value="InterPro"/>
</dbReference>
<dbReference type="GO" id="GO:0004788">
    <property type="term" value="F:thiamine diphosphokinase activity"/>
    <property type="evidence" value="ECO:0007669"/>
    <property type="project" value="UniProtKB-UniRule"/>
</dbReference>
<evidence type="ECO:0000256" key="2">
    <source>
        <dbReference type="ARBA" id="ARBA00022741"/>
    </source>
</evidence>
<keyword evidence="4" id="KW-0067">ATP-binding</keyword>
<evidence type="ECO:0000256" key="1">
    <source>
        <dbReference type="ARBA" id="ARBA00022679"/>
    </source>
</evidence>
<dbReference type="InterPro" id="IPR036371">
    <property type="entry name" value="TPK_B1-bd_sf"/>
</dbReference>
<dbReference type="InterPro" id="IPR053149">
    <property type="entry name" value="TPK"/>
</dbReference>
<evidence type="ECO:0000313" key="8">
    <source>
        <dbReference type="Proteomes" id="UP000253977"/>
    </source>
</evidence>
<evidence type="ECO:0000259" key="6">
    <source>
        <dbReference type="SMART" id="SM00983"/>
    </source>
</evidence>
<evidence type="ECO:0000313" key="7">
    <source>
        <dbReference type="EMBL" id="RDD64841.1"/>
    </source>
</evidence>
<dbReference type="InterPro" id="IPR036759">
    <property type="entry name" value="TPK_catalytic_sf"/>
</dbReference>
<accession>A0A369THL4</accession>
<feature type="domain" description="Thiamin pyrophosphokinase thiamin-binding" evidence="6">
    <location>
        <begin position="130"/>
        <end position="201"/>
    </location>
</feature>
<keyword evidence="2" id="KW-0547">Nucleotide-binding</keyword>
<dbReference type="OrthoDB" id="7057856at2"/>
<keyword evidence="3 7" id="KW-0418">Kinase</keyword>
<dbReference type="GO" id="GO:0030975">
    <property type="term" value="F:thiamine binding"/>
    <property type="evidence" value="ECO:0007669"/>
    <property type="project" value="InterPro"/>
</dbReference>
<dbReference type="EMBL" id="QPMK01000017">
    <property type="protein sequence ID" value="RDD64841.1"/>
    <property type="molecule type" value="Genomic_DNA"/>
</dbReference>
<reference evidence="7 8" key="1">
    <citation type="submission" date="2018-07" db="EMBL/GenBank/DDBJ databases">
        <title>Thalassococcus profundi sp. nov., a marine bacterium isolated from deep seawater of Okinawa Trough.</title>
        <authorList>
            <person name="Yu M."/>
        </authorList>
    </citation>
    <scope>NUCLEOTIDE SEQUENCE [LARGE SCALE GENOMIC DNA]</scope>
    <source>
        <strain evidence="7 8">WRAS1</strain>
    </source>
</reference>
<dbReference type="EC" id="2.7.6.2" evidence="5"/>
<keyword evidence="8" id="KW-1185">Reference proteome</keyword>
<dbReference type="Proteomes" id="UP000253977">
    <property type="component" value="Unassembled WGS sequence"/>
</dbReference>
<dbReference type="GO" id="GO:0006772">
    <property type="term" value="P:thiamine metabolic process"/>
    <property type="evidence" value="ECO:0007669"/>
    <property type="project" value="UniProtKB-UniRule"/>
</dbReference>
<dbReference type="SUPFAM" id="SSF63862">
    <property type="entry name" value="Thiamin pyrophosphokinase, substrate-binding domain"/>
    <property type="match status" value="1"/>
</dbReference>
<gene>
    <name evidence="7" type="ORF">DU478_18000</name>
</gene>
<dbReference type="PANTHER" id="PTHR41299">
    <property type="entry name" value="THIAMINE PYROPHOSPHOKINASE"/>
    <property type="match status" value="1"/>
</dbReference>
<dbReference type="InterPro" id="IPR007373">
    <property type="entry name" value="Thiamin_PyroPKinase_B1-bd"/>
</dbReference>
<dbReference type="GO" id="GO:0005524">
    <property type="term" value="F:ATP binding"/>
    <property type="evidence" value="ECO:0007669"/>
    <property type="project" value="UniProtKB-KW"/>
</dbReference>
<dbReference type="Pfam" id="PF04263">
    <property type="entry name" value="TPK_catalytic"/>
    <property type="match status" value="1"/>
</dbReference>
<organism evidence="7 8">
    <name type="scientific">Thalassococcus profundi</name>
    <dbReference type="NCBI Taxonomy" id="2282382"/>
    <lineage>
        <taxon>Bacteria</taxon>
        <taxon>Pseudomonadati</taxon>
        <taxon>Pseudomonadota</taxon>
        <taxon>Alphaproteobacteria</taxon>
        <taxon>Rhodobacterales</taxon>
        <taxon>Roseobacteraceae</taxon>
        <taxon>Thalassococcus</taxon>
    </lineage>
</organism>
<dbReference type="Pfam" id="PF04265">
    <property type="entry name" value="TPK_B1_binding"/>
    <property type="match status" value="1"/>
</dbReference>
<evidence type="ECO:0000256" key="5">
    <source>
        <dbReference type="NCBIfam" id="TIGR01378"/>
    </source>
</evidence>
<dbReference type="InterPro" id="IPR006282">
    <property type="entry name" value="Thi_PPkinase"/>
</dbReference>
<keyword evidence="1 7" id="KW-0808">Transferase</keyword>
<evidence type="ECO:0000256" key="4">
    <source>
        <dbReference type="ARBA" id="ARBA00022840"/>
    </source>
</evidence>